<dbReference type="InterPro" id="IPR019775">
    <property type="entry name" value="WD40_repeat_CS"/>
</dbReference>
<dbReference type="PROSITE" id="PS50082">
    <property type="entry name" value="WD_REPEATS_2"/>
    <property type="match status" value="7"/>
</dbReference>
<proteinExistence type="predicted"/>
<dbReference type="InterPro" id="IPR001680">
    <property type="entry name" value="WD40_rpt"/>
</dbReference>
<protein>
    <recommendedName>
        <fullName evidence="8">WD40 repeat protein</fullName>
    </recommendedName>
</protein>
<feature type="domain" description="Anaphase-promoting complex subunit 4-like WD40" evidence="4">
    <location>
        <begin position="1342"/>
        <end position="1415"/>
    </location>
</feature>
<gene>
    <name evidence="6" type="ORF">IV417_14385</name>
</gene>
<keyword evidence="7" id="KW-1185">Reference proteome</keyword>
<dbReference type="PANTHER" id="PTHR44019">
    <property type="entry name" value="WD REPEAT-CONTAINING PROTEIN 55"/>
    <property type="match status" value="1"/>
</dbReference>
<comment type="caution">
    <text evidence="6">The sequence shown here is derived from an EMBL/GenBank/DDBJ whole genome shotgun (WGS) entry which is preliminary data.</text>
</comment>
<dbReference type="InterPro" id="IPR050505">
    <property type="entry name" value="WDR55/POC1"/>
</dbReference>
<keyword evidence="2" id="KW-0677">Repeat</keyword>
<dbReference type="PROSITE" id="PS00678">
    <property type="entry name" value="WD_REPEATS_1"/>
    <property type="match status" value="1"/>
</dbReference>
<evidence type="ECO:0000313" key="6">
    <source>
        <dbReference type="EMBL" id="MBT0958574.1"/>
    </source>
</evidence>
<feature type="repeat" description="WD" evidence="3">
    <location>
        <begin position="1364"/>
        <end position="1405"/>
    </location>
</feature>
<evidence type="ECO:0000256" key="1">
    <source>
        <dbReference type="ARBA" id="ARBA00022574"/>
    </source>
</evidence>
<dbReference type="Pfam" id="PF12894">
    <property type="entry name" value="ANAPC4_WD40"/>
    <property type="match status" value="1"/>
</dbReference>
<evidence type="ECO:0000259" key="4">
    <source>
        <dbReference type="Pfam" id="PF12894"/>
    </source>
</evidence>
<accession>A0AAP2G9M5</accession>
<dbReference type="RefSeq" id="WP_327794802.1">
    <property type="nucleotide sequence ID" value="NZ_JADQAZ010000003.1"/>
</dbReference>
<feature type="repeat" description="WD" evidence="3">
    <location>
        <begin position="1406"/>
        <end position="1447"/>
    </location>
</feature>
<dbReference type="SUPFAM" id="SSF50978">
    <property type="entry name" value="WD40 repeat-like"/>
    <property type="match status" value="1"/>
</dbReference>
<feature type="repeat" description="WD" evidence="3">
    <location>
        <begin position="859"/>
        <end position="900"/>
    </location>
</feature>
<sequence>MTDRQDSSALPEIKIFLSSPGDVNEERILADRVMKRLADRYAAQARLVPIIWEHEPLLATATFQDQIEKPSTTDIVICILWSRLGTRLPAHIMREDGSRYDSGTEFEFEDAWKAMQSTGRPDLMVYRKMAEPYISLADDRDAEERLLQKRALDGFIQKWFHDQDGSLLAAFHGFSDSAEFEEAFEIHLDKLILRRLEELGVDVNAAPLAESATPRWEGSPFRGLESFEFEHAPIFYGRTQAVSKVLKALRRQAASGQAFALVLGRSGGGKSSLVRAGALPLLVEPGVVEGVGLWRRAVFRPSDASGNLVDAFAGALTAECALPELISDGTSVAELASLLRGTPQGADLLLKGALSQAAQKAAFEAAERVDAIKPPLPEAERAAKKAEIINAPPQARLALLVDQLEELFTDKSLPEAERQAFLLAIEALAKSGLVYVLATLRSDFYQHALDEPVLARLKGNEGQIDLSTPTPAEIGQIIRQPAMRAGLGFEEHPETGARLDDELRDVAVSEPDSLPLLEFTLEELYQNRSPQGLLTWAHYEALGGLAGALRQRAEGAFGALPKAAQEALPRVMRQIVHLGLDEDQAPTKRPAALSGFAPGTPERQLVDAFVEERLFVVGGDSAGEAQVTLTHEALLGSWPRLQDWLAADRDYLRIRARVSFAADRWEDAGRDAQLLLPKGRPLDEAKQLAAQADQDLPASMVALIAQSTQRSARARRLKQAAIAALAVLSVAASGAAWYADGQRREAAAAHAQAEQNAEAAEARQGELFLEQGRQALVSGRVEEATLLLGAAYQNSGEARVGTLFTQAHDLAAMRGATLQAHSGQITAIATSSAGQTALASSDGAILLRDQGSNAVVARHPGNDSALHSLAFSPSGQFLAAGGDGGTVLLWNLRDQQLRTLEGHFQSVIGLAFTDDEALLISRSHDKTTRIWQVSDGSALAPLAEPLGTPLAARYLPEGERVITASSGGVISTWDAATGAAVEQCEIEVENQIHDAVILGGHVVFAMGRAGTKSVSIAEGCAAIWHNSEPSFGLQDFDAGAKLAIRGEAGAAVLDMESGEILATLSRGGGAAQQRQVVALAVSPDKSLAGLLDSHGGLSIHDALSGRVIADVVAHDAAGSALAFADDGSLLLSGAADGTATTWHVGALRPCFVPESAGRVAVFSPDGARLASGDSKGTLTLTDTADCRQVFQVALGVSDWVQDIQFSGDGSRIAVAAGAKVALVQASDGAEIWAHERPADQAVASLDWEEGRSGLVAGLRAGDPWQNKGGWVELDPQTGAVTQESRGRESSIADVTVWNDGDYVLARARFGLELWWRHSGEMRHRVAGSGLQQVAPFPGKTRIAVGYDDGTVRVIRHTSSELFRFQAHDAPISALALNAEETVLASAAQDGTAALWDAQTGQLIARMEAQPARISAFAFVPETAFLLSAAVDGSVVLWDHSAGTAVSNFDGPAGARPRLSVGPKGHYFAVSVGNDGTRLWPLPRARHSVDEVPAEISAVTPWGLSADDAMPRDRWQSLALQSMTAAQAGEGLSLAARGRLEEGRLAAIRRDAIAAGAAWGQLPGEDGAVPPSPAYAHAFAANAVVLEGLQQVLRDHKDRVEHIAFSHDGAWLVSMDWKKRLLIWDTKTWTKAHEVEGGFGNTAVFSPDDTRLLAQAEEDTFVVLDMASAAEVLRLGQGVRGSWSRDGTRIAIFGRTGPPVIYDAQSGEEVVRFANLDAAATGYALSPDFRTLAAPTEEGVSLVRSVSRTVTPLATRGSAVEVSAFSPSGRYVAVIWEDGSGQVFDIEELDPIGHLPEGGLSVLFSADETRVIVGQRGQRVSLLALEGMRLLAEVEGSFAGASTIQGGGELFVTLDGGARAARLFDMQSGAHRGSHINFATAWMRLITAPDGQQRVTLSGDGALHVWAALARPGPMGPSSEGFAERGEDLLARHADGAEISRAGGKASLFVNGVASAAIDGHAGRITAAAFTDDGQSYLSGGEGGKVLIWNRETEQLGRTIPQACEDAVAALLPVPDGSALWVHCQGGDLHLFALSQGLRLVSFQAEPAAAAPRMEFAADGKALRLMGAEGPYLWRIAP</sequence>
<dbReference type="CDD" id="cd00200">
    <property type="entry name" value="WD40"/>
    <property type="match status" value="1"/>
</dbReference>
<dbReference type="InterPro" id="IPR015943">
    <property type="entry name" value="WD40/YVTN_repeat-like_dom_sf"/>
</dbReference>
<evidence type="ECO:0008006" key="8">
    <source>
        <dbReference type="Google" id="ProtNLM"/>
    </source>
</evidence>
<evidence type="ECO:0000259" key="5">
    <source>
        <dbReference type="Pfam" id="PF20703"/>
    </source>
</evidence>
<name>A0AAP2G9M5_9RHOB</name>
<evidence type="ECO:0000256" key="2">
    <source>
        <dbReference type="ARBA" id="ARBA00022737"/>
    </source>
</evidence>
<dbReference type="SUPFAM" id="SSF52540">
    <property type="entry name" value="P-loop containing nucleoside triphosphate hydrolases"/>
    <property type="match status" value="1"/>
</dbReference>
<dbReference type="InterPro" id="IPR036322">
    <property type="entry name" value="WD40_repeat_dom_sf"/>
</dbReference>
<dbReference type="SMART" id="SM00320">
    <property type="entry name" value="WD40"/>
    <property type="match status" value="13"/>
</dbReference>
<keyword evidence="1 3" id="KW-0853">WD repeat</keyword>
<feature type="repeat" description="WD" evidence="3">
    <location>
        <begin position="1592"/>
        <end position="1633"/>
    </location>
</feature>
<dbReference type="EMBL" id="JADQAZ010000003">
    <property type="protein sequence ID" value="MBT0958574.1"/>
    <property type="molecule type" value="Genomic_DNA"/>
</dbReference>
<dbReference type="SUPFAM" id="SSF69304">
    <property type="entry name" value="Tricorn protease N-terminal domain"/>
    <property type="match status" value="1"/>
</dbReference>
<feature type="domain" description="Novel STAND NTPase 1" evidence="5">
    <location>
        <begin position="220"/>
        <end position="672"/>
    </location>
</feature>
<feature type="repeat" description="WD" evidence="3">
    <location>
        <begin position="1957"/>
        <end position="1998"/>
    </location>
</feature>
<dbReference type="PROSITE" id="PS50294">
    <property type="entry name" value="WD_REPEATS_REGION"/>
    <property type="match status" value="6"/>
</dbReference>
<dbReference type="Proteomes" id="UP001315686">
    <property type="component" value="Unassembled WGS sequence"/>
</dbReference>
<feature type="repeat" description="WD" evidence="3">
    <location>
        <begin position="1111"/>
        <end position="1144"/>
    </location>
</feature>
<dbReference type="Pfam" id="PF00400">
    <property type="entry name" value="WD40"/>
    <property type="match status" value="6"/>
</dbReference>
<reference evidence="6 7" key="1">
    <citation type="journal article" date="2021" name="Arch. Microbiol.">
        <title>Harenicola maris gen. nov., sp. nov. isolated from the Sea of Japan shallow sediments.</title>
        <authorList>
            <person name="Romanenko L.A."/>
            <person name="Kurilenko V.V."/>
            <person name="Chernysheva N.Y."/>
            <person name="Tekutyeva L.A."/>
            <person name="Velansky P.V."/>
            <person name="Svetashev V.I."/>
            <person name="Isaeva M.P."/>
        </authorList>
    </citation>
    <scope>NUCLEOTIDE SEQUENCE [LARGE SCALE GENOMIC DNA]</scope>
    <source>
        <strain evidence="6 7">KMM 3653</strain>
    </source>
</reference>
<dbReference type="InterPro" id="IPR024977">
    <property type="entry name" value="Apc4-like_WD40_dom"/>
</dbReference>
<dbReference type="SUPFAM" id="SSF50998">
    <property type="entry name" value="Quinoprotein alcohol dehydrogenase-like"/>
    <property type="match status" value="2"/>
</dbReference>
<dbReference type="InterPro" id="IPR011047">
    <property type="entry name" value="Quinoprotein_ADH-like_sf"/>
</dbReference>
<evidence type="ECO:0000313" key="7">
    <source>
        <dbReference type="Proteomes" id="UP001315686"/>
    </source>
</evidence>
<dbReference type="InterPro" id="IPR049052">
    <property type="entry name" value="nSTAND1"/>
</dbReference>
<evidence type="ECO:0000256" key="3">
    <source>
        <dbReference type="PROSITE-ProRule" id="PRU00221"/>
    </source>
</evidence>
<feature type="repeat" description="WD" evidence="3">
    <location>
        <begin position="900"/>
        <end position="941"/>
    </location>
</feature>
<organism evidence="6 7">
    <name type="scientific">Harenicola maris</name>
    <dbReference type="NCBI Taxonomy" id="2841044"/>
    <lineage>
        <taxon>Bacteria</taxon>
        <taxon>Pseudomonadati</taxon>
        <taxon>Pseudomonadota</taxon>
        <taxon>Alphaproteobacteria</taxon>
        <taxon>Rhodobacterales</taxon>
        <taxon>Paracoccaceae</taxon>
        <taxon>Harenicola</taxon>
    </lineage>
</organism>
<dbReference type="PANTHER" id="PTHR44019:SF8">
    <property type="entry name" value="POC1 CENTRIOLAR PROTEIN HOMOLOG"/>
    <property type="match status" value="1"/>
</dbReference>
<dbReference type="Pfam" id="PF20703">
    <property type="entry name" value="nSTAND1"/>
    <property type="match status" value="1"/>
</dbReference>
<dbReference type="Gene3D" id="2.130.10.10">
    <property type="entry name" value="YVTN repeat-like/Quinoprotein amine dehydrogenase"/>
    <property type="match status" value="6"/>
</dbReference>
<dbReference type="InterPro" id="IPR027417">
    <property type="entry name" value="P-loop_NTPase"/>
</dbReference>